<sequence length="109" mass="11972">MAVKSAKNIICVPILCCRALSTILGPDIFVQEALDIVLEDEGTNPVEETLIASPEPAVLTNEDSRDDDEGGDFINLSRRQLLADAVVRTVYERDTDETCIYPKSSDSRT</sequence>
<dbReference type="EMBL" id="VTPC01083068">
    <property type="protein sequence ID" value="KAF2887516.1"/>
    <property type="molecule type" value="Genomic_DNA"/>
</dbReference>
<keyword evidence="3" id="KW-1185">Reference proteome</keyword>
<accession>A0A8K0CM36</accession>
<dbReference type="OrthoDB" id="6808621at2759"/>
<name>A0A8K0CM36_IGNLU</name>
<organism evidence="2 3">
    <name type="scientific">Ignelater luminosus</name>
    <name type="common">Cucubano</name>
    <name type="synonym">Pyrophorus luminosus</name>
    <dbReference type="NCBI Taxonomy" id="2038154"/>
    <lineage>
        <taxon>Eukaryota</taxon>
        <taxon>Metazoa</taxon>
        <taxon>Ecdysozoa</taxon>
        <taxon>Arthropoda</taxon>
        <taxon>Hexapoda</taxon>
        <taxon>Insecta</taxon>
        <taxon>Pterygota</taxon>
        <taxon>Neoptera</taxon>
        <taxon>Endopterygota</taxon>
        <taxon>Coleoptera</taxon>
        <taxon>Polyphaga</taxon>
        <taxon>Elateriformia</taxon>
        <taxon>Elateroidea</taxon>
        <taxon>Elateridae</taxon>
        <taxon>Agrypninae</taxon>
        <taxon>Pyrophorini</taxon>
        <taxon>Ignelater</taxon>
    </lineage>
</organism>
<evidence type="ECO:0000313" key="2">
    <source>
        <dbReference type="EMBL" id="KAF2887516.1"/>
    </source>
</evidence>
<reference evidence="2" key="1">
    <citation type="submission" date="2019-08" db="EMBL/GenBank/DDBJ databases">
        <title>The genome of the North American firefly Photinus pyralis.</title>
        <authorList>
            <consortium name="Photinus pyralis genome working group"/>
            <person name="Fallon T.R."/>
            <person name="Sander Lower S.E."/>
            <person name="Weng J.-K."/>
        </authorList>
    </citation>
    <scope>NUCLEOTIDE SEQUENCE</scope>
    <source>
        <strain evidence="2">TRF0915ILg1</strain>
        <tissue evidence="2">Whole body</tissue>
    </source>
</reference>
<feature type="region of interest" description="Disordered" evidence="1">
    <location>
        <begin position="47"/>
        <end position="72"/>
    </location>
</feature>
<dbReference type="Proteomes" id="UP000801492">
    <property type="component" value="Unassembled WGS sequence"/>
</dbReference>
<proteinExistence type="predicted"/>
<gene>
    <name evidence="2" type="ORF">ILUMI_18656</name>
</gene>
<dbReference type="AlphaFoldDB" id="A0A8K0CM36"/>
<comment type="caution">
    <text evidence="2">The sequence shown here is derived from an EMBL/GenBank/DDBJ whole genome shotgun (WGS) entry which is preliminary data.</text>
</comment>
<protein>
    <submittedName>
        <fullName evidence="2">Uncharacterized protein</fullName>
    </submittedName>
</protein>
<evidence type="ECO:0000256" key="1">
    <source>
        <dbReference type="SAM" id="MobiDB-lite"/>
    </source>
</evidence>
<evidence type="ECO:0000313" key="3">
    <source>
        <dbReference type="Proteomes" id="UP000801492"/>
    </source>
</evidence>